<protein>
    <submittedName>
        <fullName evidence="5">2,3-diketo-5-methylthio-1-phosphopentane phosphatase</fullName>
    </submittedName>
</protein>
<comment type="cofactor">
    <cofactor evidence="1">
        <name>Mg(2+)</name>
        <dbReference type="ChEBI" id="CHEBI:18420"/>
    </cofactor>
</comment>
<dbReference type="Proteomes" id="UP000074108">
    <property type="component" value="Unassembled WGS sequence"/>
</dbReference>
<sequence>MKNWAFVSDFDGTISQKDFYRLVIEKYYKEGDKKYEDWQGGHIKDIDFLSEVFRNIHQPEEMISQDVLSLPLDPSFVPLVQKVQQAGGDFFILSAGTDYYIHKILNHLEIENVKVFSNEGYFEENNVKMKIDPNAWHYSERYGIDKSLVIKKLKEQYQTVYFAGDSEPDSHPAVFADVTFAKDSLQTILTSKHVPFEAINNFDDIIAYLKNNEVI</sequence>
<dbReference type="NCBIfam" id="TIGR01489">
    <property type="entry name" value="DKMTPPase-SF"/>
    <property type="match status" value="1"/>
</dbReference>
<keyword evidence="2" id="KW-0479">Metal-binding</keyword>
<evidence type="ECO:0000313" key="5">
    <source>
        <dbReference type="EMBL" id="KUP06379.1"/>
    </source>
</evidence>
<dbReference type="EMBL" id="LDYG01000028">
    <property type="protein sequence ID" value="KUP06379.1"/>
    <property type="molecule type" value="Genomic_DNA"/>
</dbReference>
<dbReference type="PATRIC" id="fig|1150625.3.peg.1576"/>
<dbReference type="RefSeq" id="WP_059350948.1">
    <property type="nucleotide sequence ID" value="NZ_LDYG01000028.1"/>
</dbReference>
<comment type="caution">
    <text evidence="5">The sequence shown here is derived from an EMBL/GenBank/DDBJ whole genome shotgun (WGS) entry which is preliminary data.</text>
</comment>
<dbReference type="InterPro" id="IPR023214">
    <property type="entry name" value="HAD_sf"/>
</dbReference>
<reference evidence="5 6" key="1">
    <citation type="journal article" date="2016" name="Front. Microbiol.">
        <title>Microevolution Analysis of Bacillus coahuilensis Unveils Differences in Phosphorus Acquisition Strategies and Their Regulation.</title>
        <authorList>
            <person name="Gomez-Lunar Z."/>
            <person name="Hernandez-Gonzalez I."/>
            <person name="Rodriguez-Torres M.D."/>
            <person name="Souza V."/>
            <person name="Olmedo-Alvarez G."/>
        </authorList>
    </citation>
    <scope>NUCLEOTIDE SEQUENCE [LARGE SCALE GENOMIC DNA]</scope>
    <source>
        <strain evidence="6">p1.1.43</strain>
    </source>
</reference>
<dbReference type="Pfam" id="PF06888">
    <property type="entry name" value="Put_Phosphatase"/>
    <property type="match status" value="1"/>
</dbReference>
<dbReference type="OrthoDB" id="9804940at2"/>
<organism evidence="5 6">
    <name type="scientific">Bacillus coahuilensis p1.1.43</name>
    <dbReference type="NCBI Taxonomy" id="1150625"/>
    <lineage>
        <taxon>Bacteria</taxon>
        <taxon>Bacillati</taxon>
        <taxon>Bacillota</taxon>
        <taxon>Bacilli</taxon>
        <taxon>Bacillales</taxon>
        <taxon>Bacillaceae</taxon>
        <taxon>Bacillus</taxon>
    </lineage>
</organism>
<evidence type="ECO:0000256" key="2">
    <source>
        <dbReference type="ARBA" id="ARBA00022723"/>
    </source>
</evidence>
<dbReference type="SUPFAM" id="SSF56784">
    <property type="entry name" value="HAD-like"/>
    <property type="match status" value="1"/>
</dbReference>
<evidence type="ECO:0000256" key="4">
    <source>
        <dbReference type="ARBA" id="ARBA00022842"/>
    </source>
</evidence>
<keyword evidence="4" id="KW-0460">Magnesium</keyword>
<dbReference type="Gene3D" id="3.40.50.1000">
    <property type="entry name" value="HAD superfamily/HAD-like"/>
    <property type="match status" value="1"/>
</dbReference>
<dbReference type="GO" id="GO:0016791">
    <property type="term" value="F:phosphatase activity"/>
    <property type="evidence" value="ECO:0007669"/>
    <property type="project" value="InterPro"/>
</dbReference>
<dbReference type="InterPro" id="IPR006384">
    <property type="entry name" value="HAD_hydro_PyrdxlP_Pase-like"/>
</dbReference>
<dbReference type="Gene3D" id="3.90.1470.20">
    <property type="match status" value="1"/>
</dbReference>
<dbReference type="PANTHER" id="PTHR28181">
    <property type="entry name" value="UPF0655 PROTEIN YCR015C"/>
    <property type="match status" value="1"/>
</dbReference>
<dbReference type="PANTHER" id="PTHR28181:SF1">
    <property type="entry name" value="COLD TOLERANCE PROTEIN 1"/>
    <property type="match status" value="1"/>
</dbReference>
<keyword evidence="3" id="KW-0378">Hydrolase</keyword>
<name>A0A147K841_9BACI</name>
<dbReference type="GO" id="GO:0046872">
    <property type="term" value="F:metal ion binding"/>
    <property type="evidence" value="ECO:0007669"/>
    <property type="project" value="UniProtKB-KW"/>
</dbReference>
<evidence type="ECO:0000313" key="6">
    <source>
        <dbReference type="Proteomes" id="UP000074108"/>
    </source>
</evidence>
<evidence type="ECO:0000256" key="1">
    <source>
        <dbReference type="ARBA" id="ARBA00001946"/>
    </source>
</evidence>
<dbReference type="InterPro" id="IPR036412">
    <property type="entry name" value="HAD-like_sf"/>
</dbReference>
<dbReference type="STRING" id="1150625.Q75_07485"/>
<keyword evidence="6" id="KW-1185">Reference proteome</keyword>
<evidence type="ECO:0000256" key="3">
    <source>
        <dbReference type="ARBA" id="ARBA00022801"/>
    </source>
</evidence>
<gene>
    <name evidence="5" type="ORF">Q75_07485</name>
</gene>
<dbReference type="InterPro" id="IPR016965">
    <property type="entry name" value="Pase_PHOSPHO-typ"/>
</dbReference>
<accession>A0A147K841</accession>
<dbReference type="NCBIfam" id="TIGR01488">
    <property type="entry name" value="HAD-SF-IB"/>
    <property type="match status" value="1"/>
</dbReference>
<dbReference type="AlphaFoldDB" id="A0A147K841"/>
<dbReference type="InterPro" id="IPR050849">
    <property type="entry name" value="HAD-like_hydrolase_phosphatase"/>
</dbReference>
<proteinExistence type="predicted"/>